<evidence type="ECO:0000313" key="3">
    <source>
        <dbReference type="Proteomes" id="UP001235966"/>
    </source>
</evidence>
<comment type="caution">
    <text evidence="2">The sequence shown here is derived from an EMBL/GenBank/DDBJ whole genome shotgun (WGS) entry which is preliminary data.</text>
</comment>
<dbReference type="PANTHER" id="PTHR43685:SF2">
    <property type="entry name" value="GLYCOSYLTRANSFERASE 2-LIKE DOMAIN-CONTAINING PROTEIN"/>
    <property type="match status" value="1"/>
</dbReference>
<dbReference type="InterPro" id="IPR050834">
    <property type="entry name" value="Glycosyltransf_2"/>
</dbReference>
<feature type="domain" description="Glycosyltransferase 2-like" evidence="1">
    <location>
        <begin position="818"/>
        <end position="931"/>
    </location>
</feature>
<gene>
    <name evidence="2" type="ORF">J2S49_001307</name>
</gene>
<reference evidence="2 3" key="1">
    <citation type="submission" date="2023-07" db="EMBL/GenBank/DDBJ databases">
        <title>Sequencing the genomes of 1000 actinobacteria strains.</title>
        <authorList>
            <person name="Klenk H.-P."/>
        </authorList>
    </citation>
    <scope>NUCLEOTIDE SEQUENCE [LARGE SCALE GENOMIC DNA]</scope>
    <source>
        <strain evidence="2 3">DSM 102162</strain>
    </source>
</reference>
<evidence type="ECO:0000259" key="1">
    <source>
        <dbReference type="Pfam" id="PF00535"/>
    </source>
</evidence>
<evidence type="ECO:0000313" key="2">
    <source>
        <dbReference type="EMBL" id="MDP9801231.1"/>
    </source>
</evidence>
<name>A0ABT9NDG5_9ACTO</name>
<dbReference type="Pfam" id="PF00535">
    <property type="entry name" value="Glycos_transf_2"/>
    <property type="match status" value="1"/>
</dbReference>
<dbReference type="InterPro" id="IPR029044">
    <property type="entry name" value="Nucleotide-diphossugar_trans"/>
</dbReference>
<keyword evidence="3" id="KW-1185">Reference proteome</keyword>
<protein>
    <submittedName>
        <fullName evidence="2">Glycosyltransferase involved in cell wall biosynthesis</fullName>
    </submittedName>
</protein>
<dbReference type="Gene3D" id="3.90.550.10">
    <property type="entry name" value="Spore Coat Polysaccharide Biosynthesis Protein SpsA, Chain A"/>
    <property type="match status" value="1"/>
</dbReference>
<dbReference type="SUPFAM" id="SSF53448">
    <property type="entry name" value="Nucleotide-diphospho-sugar transferases"/>
    <property type="match status" value="1"/>
</dbReference>
<proteinExistence type="predicted"/>
<dbReference type="PANTHER" id="PTHR43685">
    <property type="entry name" value="GLYCOSYLTRANSFERASE"/>
    <property type="match status" value="1"/>
</dbReference>
<dbReference type="Proteomes" id="UP001235966">
    <property type="component" value="Unassembled WGS sequence"/>
</dbReference>
<sequence>MGPLLQLVIVNDMPEYFRASFNSLQKAVLRAPMVVDTQVCELADVSSVIERSDADWFVFAKGRDEVDPDFFEKLEPFLDQPRVIATQVLRKRADNGTVWDNAPFRERFPTLRREVDLNENPWDMWDSWWGVCVHRSLIDGVGELGAEGEGLLVHALAKTGGHATFTAEAKYLKRYYFETPTEPFEDYTPRLAAMEHWLSQPDVPTWVWQLVICELQTMMERDRQLFFRSRYLEPEQRAEIGQRLLSIAAQIPDEQIEQYALTPLSLHVSKALQAAGESGIVSDYIVRANPREYLPGYRVSYFYYGEVPEEEFFSGSERIEPLQTKIIDHSYYELPFVCERVLWLPKRPRLSAKLNGKKLEVKSFTGYHPRPSSAPISWKGALKRDLTNAMKSAVKTAKSLVPEQALDRVRNARAEGAGTGEMLAAALGKNPKPASGERHWLYLDREMSVGDGAIQLYRYAAPRVPGTHSFALSLDSPQWAELEAEGVNLVATGTRDFDEAVLSADTLLIADIGDYALTDVWSKIKDRNIRTVFLQHGITLRQMWRWMNRTDFTYLVTSLEEEYEEIARDHSSYWLMPGQLLHAQMPRFDDLAGLLGRESRYVLLAPTWQIEVQKRLRAGEDVHPEDTHLGQWLDLALNADWGDLQPVMFVHPVYARWMNRDYFPLPTVTGTEVPEVLAQSAAVLSDKSSLIDDGHMMGIPGIIWNPDNLPDFDRYRDMHVKAGAHIATSREEALALADKVRTGEISREKPIVDGRARERLVNMLLGSEYWRPAEPVALLEPTSQELPTSANEPAQLPVPPNQLSITASAELPTPIRASLISPVYGVGEFLPEFFDSLDAQTLPHDQFEVILVCDGRVDSSPEQCHEWAAKTDIPVRVIEIENSGQGAARNVGLTEARGEWVGFPDPDDVLSANYLAELLGAADRYAAYEPSTVTAHITLFGMKKPRRHALEFRFARGERVVDPREEPAAVQLSASDSLFKRSVVDAGNAKFAEDREAATFEDAMFVGDVREVNPVSVLVPGANYFYRQRETSTVGSSWANPKRFTPQMLRRYLPYLKAHPHPWAVQAVLYDVAWYFVAASEGSIPRNLTDKKFMSAFRQVLRQMSTDDIVACPWAHFRGGHRAVALMMMDVRKIEVVRGGTLVRDDAGVRLIGGRATHRRASRKGPKWMKVTPARFNGQFVGWNVVRGGKLWKRSEVVRVPINVPQPHLEA</sequence>
<dbReference type="InterPro" id="IPR001173">
    <property type="entry name" value="Glyco_trans_2-like"/>
</dbReference>
<organism evidence="2 3">
    <name type="scientific">Arcanobacterium wilhelmae</name>
    <dbReference type="NCBI Taxonomy" id="1803177"/>
    <lineage>
        <taxon>Bacteria</taxon>
        <taxon>Bacillati</taxon>
        <taxon>Actinomycetota</taxon>
        <taxon>Actinomycetes</taxon>
        <taxon>Actinomycetales</taxon>
        <taxon>Actinomycetaceae</taxon>
        <taxon>Arcanobacterium</taxon>
    </lineage>
</organism>
<accession>A0ABT9NDG5</accession>
<dbReference type="EMBL" id="JAUSQW010000001">
    <property type="protein sequence ID" value="MDP9801231.1"/>
    <property type="molecule type" value="Genomic_DNA"/>
</dbReference>
<dbReference type="CDD" id="cd00761">
    <property type="entry name" value="Glyco_tranf_GTA_type"/>
    <property type="match status" value="1"/>
</dbReference>
<dbReference type="RefSeq" id="WP_307014605.1">
    <property type="nucleotide sequence ID" value="NZ_JAUSQW010000001.1"/>
</dbReference>